<evidence type="ECO:0000256" key="2">
    <source>
        <dbReference type="ARBA" id="ARBA00023125"/>
    </source>
</evidence>
<feature type="domain" description="HTH luxR-type" evidence="5">
    <location>
        <begin position="173"/>
        <end position="238"/>
    </location>
</feature>
<keyword evidence="1" id="KW-0805">Transcription regulation</keyword>
<sequence>MTQSIPDKETTMSAEERISELEKELSELQQKCTFLERVVNEVPASIYISDLEAGVIWCNRTNEETLGYTLEEIKELGGIEYMYRIVHPDDHTVPDNSIDHYQNFNGTEYGGVFRAKHKEQKEYKWFIGWARPFQKNGEGKVKEILCVDVDMSPQMNTGEQLVQALRDNLKEKNKLLVKSLRKREVEVLSLICRGMSTKGIAEKLFISANTVSTHRKNIQQKLGTTNVADLVSLAKEAGLG</sequence>
<gene>
    <name evidence="7" type="ORF">ACFSRY_16645</name>
</gene>
<evidence type="ECO:0000313" key="7">
    <source>
        <dbReference type="EMBL" id="MFD2515504.1"/>
    </source>
</evidence>
<keyword evidence="2" id="KW-0238">DNA-binding</keyword>
<dbReference type="Pfam" id="PF00196">
    <property type="entry name" value="GerE"/>
    <property type="match status" value="1"/>
</dbReference>
<dbReference type="InterPro" id="IPR013655">
    <property type="entry name" value="PAS_fold_3"/>
</dbReference>
<dbReference type="PROSITE" id="PS50043">
    <property type="entry name" value="HTH_LUXR_2"/>
    <property type="match status" value="1"/>
</dbReference>
<keyword evidence="4" id="KW-0175">Coiled coil</keyword>
<dbReference type="SMART" id="SM00421">
    <property type="entry name" value="HTH_LUXR"/>
    <property type="match status" value="1"/>
</dbReference>
<name>A0ABW5IPB9_9BACT</name>
<organism evidence="7 8">
    <name type="scientific">Pontibacter locisalis</name>
    <dbReference type="NCBI Taxonomy" id="1719035"/>
    <lineage>
        <taxon>Bacteria</taxon>
        <taxon>Pseudomonadati</taxon>
        <taxon>Bacteroidota</taxon>
        <taxon>Cytophagia</taxon>
        <taxon>Cytophagales</taxon>
        <taxon>Hymenobacteraceae</taxon>
        <taxon>Pontibacter</taxon>
    </lineage>
</organism>
<keyword evidence="8" id="KW-1185">Reference proteome</keyword>
<dbReference type="SUPFAM" id="SSF46894">
    <property type="entry name" value="C-terminal effector domain of the bipartite response regulators"/>
    <property type="match status" value="1"/>
</dbReference>
<dbReference type="InterPro" id="IPR000792">
    <property type="entry name" value="Tscrpt_reg_LuxR_C"/>
</dbReference>
<feature type="domain" description="PAS" evidence="6">
    <location>
        <begin position="31"/>
        <end position="91"/>
    </location>
</feature>
<dbReference type="PROSITE" id="PS00622">
    <property type="entry name" value="HTH_LUXR_1"/>
    <property type="match status" value="1"/>
</dbReference>
<dbReference type="RefSeq" id="WP_377510366.1">
    <property type="nucleotide sequence ID" value="NZ_JBHULU010000021.1"/>
</dbReference>
<proteinExistence type="predicted"/>
<dbReference type="InterPro" id="IPR016032">
    <property type="entry name" value="Sig_transdc_resp-reg_C-effctor"/>
</dbReference>
<reference evidence="8" key="1">
    <citation type="journal article" date="2019" name="Int. J. Syst. Evol. Microbiol.">
        <title>The Global Catalogue of Microorganisms (GCM) 10K type strain sequencing project: providing services to taxonomists for standard genome sequencing and annotation.</title>
        <authorList>
            <consortium name="The Broad Institute Genomics Platform"/>
            <consortium name="The Broad Institute Genome Sequencing Center for Infectious Disease"/>
            <person name="Wu L."/>
            <person name="Ma J."/>
        </authorList>
    </citation>
    <scope>NUCLEOTIDE SEQUENCE [LARGE SCALE GENOMIC DNA]</scope>
    <source>
        <strain evidence="8">KCTC 42498</strain>
    </source>
</reference>
<evidence type="ECO:0000256" key="1">
    <source>
        <dbReference type="ARBA" id="ARBA00023015"/>
    </source>
</evidence>
<evidence type="ECO:0000256" key="3">
    <source>
        <dbReference type="ARBA" id="ARBA00023163"/>
    </source>
</evidence>
<feature type="coiled-coil region" evidence="4">
    <location>
        <begin position="11"/>
        <end position="38"/>
    </location>
</feature>
<dbReference type="Gene3D" id="3.30.450.20">
    <property type="entry name" value="PAS domain"/>
    <property type="match status" value="1"/>
</dbReference>
<dbReference type="InterPro" id="IPR036388">
    <property type="entry name" value="WH-like_DNA-bd_sf"/>
</dbReference>
<protein>
    <submittedName>
        <fullName evidence="7">LuxR C-terminal-related transcriptional regulator</fullName>
    </submittedName>
</protein>
<dbReference type="PROSITE" id="PS50112">
    <property type="entry name" value="PAS"/>
    <property type="match status" value="1"/>
</dbReference>
<dbReference type="InterPro" id="IPR035965">
    <property type="entry name" value="PAS-like_dom_sf"/>
</dbReference>
<dbReference type="Gene3D" id="1.10.10.10">
    <property type="entry name" value="Winged helix-like DNA-binding domain superfamily/Winged helix DNA-binding domain"/>
    <property type="match status" value="1"/>
</dbReference>
<evidence type="ECO:0000259" key="6">
    <source>
        <dbReference type="PROSITE" id="PS50112"/>
    </source>
</evidence>
<evidence type="ECO:0000259" key="5">
    <source>
        <dbReference type="PROSITE" id="PS50043"/>
    </source>
</evidence>
<evidence type="ECO:0000256" key="4">
    <source>
        <dbReference type="SAM" id="Coils"/>
    </source>
</evidence>
<evidence type="ECO:0000313" key="8">
    <source>
        <dbReference type="Proteomes" id="UP001597544"/>
    </source>
</evidence>
<keyword evidence="3" id="KW-0804">Transcription</keyword>
<dbReference type="CDD" id="cd06170">
    <property type="entry name" value="LuxR_C_like"/>
    <property type="match status" value="1"/>
</dbReference>
<dbReference type="EMBL" id="JBHULU010000021">
    <property type="protein sequence ID" value="MFD2515504.1"/>
    <property type="molecule type" value="Genomic_DNA"/>
</dbReference>
<dbReference type="Proteomes" id="UP001597544">
    <property type="component" value="Unassembled WGS sequence"/>
</dbReference>
<comment type="caution">
    <text evidence="7">The sequence shown here is derived from an EMBL/GenBank/DDBJ whole genome shotgun (WGS) entry which is preliminary data.</text>
</comment>
<dbReference type="PANTHER" id="PTHR44688:SF16">
    <property type="entry name" value="DNA-BINDING TRANSCRIPTIONAL ACTIVATOR DEVR_DOSR"/>
    <property type="match status" value="1"/>
</dbReference>
<dbReference type="PANTHER" id="PTHR44688">
    <property type="entry name" value="DNA-BINDING TRANSCRIPTIONAL ACTIVATOR DEVR_DOSR"/>
    <property type="match status" value="1"/>
</dbReference>
<dbReference type="SUPFAM" id="SSF55785">
    <property type="entry name" value="PYP-like sensor domain (PAS domain)"/>
    <property type="match status" value="1"/>
</dbReference>
<dbReference type="PRINTS" id="PR00038">
    <property type="entry name" value="HTHLUXR"/>
</dbReference>
<accession>A0ABW5IPB9</accession>
<dbReference type="Pfam" id="PF08447">
    <property type="entry name" value="PAS_3"/>
    <property type="match status" value="1"/>
</dbReference>
<dbReference type="CDD" id="cd00130">
    <property type="entry name" value="PAS"/>
    <property type="match status" value="1"/>
</dbReference>
<dbReference type="InterPro" id="IPR000014">
    <property type="entry name" value="PAS"/>
</dbReference>